<evidence type="ECO:0000259" key="11">
    <source>
        <dbReference type="Pfam" id="PF04909"/>
    </source>
</evidence>
<gene>
    <name evidence="12" type="ORF">METZ01_LOCUS93050</name>
</gene>
<evidence type="ECO:0000256" key="4">
    <source>
        <dbReference type="ARBA" id="ARBA00012365"/>
    </source>
</evidence>
<evidence type="ECO:0000256" key="2">
    <source>
        <dbReference type="ARBA" id="ARBA00005871"/>
    </source>
</evidence>
<dbReference type="AlphaFoldDB" id="A0A381VIN5"/>
<dbReference type="InterPro" id="IPR032466">
    <property type="entry name" value="Metal_Hydrolase"/>
</dbReference>
<dbReference type="PANTHER" id="PTHR21240:SF27">
    <property type="entry name" value="2-AMINO-3-CARBOXYMUCONATE-6-SEMIALDEHYDE DECARBOXYLASE"/>
    <property type="match status" value="1"/>
</dbReference>
<evidence type="ECO:0000313" key="12">
    <source>
        <dbReference type="EMBL" id="SVA40196.1"/>
    </source>
</evidence>
<dbReference type="EMBL" id="UINC01008944">
    <property type="protein sequence ID" value="SVA40196.1"/>
    <property type="molecule type" value="Genomic_DNA"/>
</dbReference>
<protein>
    <recommendedName>
        <fullName evidence="5">2-amino-3-carboxymuconate-6-semialdehyde decarboxylase</fullName>
        <ecNumber evidence="4">4.1.1.45</ecNumber>
    </recommendedName>
    <alternativeName>
        <fullName evidence="10">Picolinate carboxylase</fullName>
    </alternativeName>
</protein>
<keyword evidence="8" id="KW-0862">Zinc</keyword>
<comment type="similarity">
    <text evidence="2">Belongs to the metallo-dependent hydrolases superfamily. ACMSD family.</text>
</comment>
<dbReference type="Gene3D" id="3.20.20.140">
    <property type="entry name" value="Metal-dependent hydrolases"/>
    <property type="match status" value="1"/>
</dbReference>
<evidence type="ECO:0000256" key="8">
    <source>
        <dbReference type="ARBA" id="ARBA00022833"/>
    </source>
</evidence>
<dbReference type="EC" id="4.1.1.45" evidence="4"/>
<evidence type="ECO:0000256" key="3">
    <source>
        <dbReference type="ARBA" id="ARBA00011245"/>
    </source>
</evidence>
<evidence type="ECO:0000256" key="5">
    <source>
        <dbReference type="ARBA" id="ARBA00021214"/>
    </source>
</evidence>
<evidence type="ECO:0000256" key="7">
    <source>
        <dbReference type="ARBA" id="ARBA00022793"/>
    </source>
</evidence>
<dbReference type="GO" id="GO:0046872">
    <property type="term" value="F:metal ion binding"/>
    <property type="evidence" value="ECO:0007669"/>
    <property type="project" value="UniProtKB-KW"/>
</dbReference>
<evidence type="ECO:0000256" key="6">
    <source>
        <dbReference type="ARBA" id="ARBA00022723"/>
    </source>
</evidence>
<comment type="pathway">
    <text evidence="1">Secondary metabolite metabolism; quinolate metabolism.</text>
</comment>
<dbReference type="GO" id="GO:0016787">
    <property type="term" value="F:hydrolase activity"/>
    <property type="evidence" value="ECO:0007669"/>
    <property type="project" value="InterPro"/>
</dbReference>
<evidence type="ECO:0000256" key="9">
    <source>
        <dbReference type="ARBA" id="ARBA00023239"/>
    </source>
</evidence>
<sequence>MLGSAGPWLRDDGDGTGQLMVGGDEYRPVEASLWDPAVRVAQMDAHGIDIQIVSATPLLFGYGADPLVARSWARLVNDLALEMCADYPDRLRPLCQVPLQDVDRACVEASRAVAAGHVGVHVGTQVSGRNLDDPELERFLHHCAEEGIPVLVHPWEPVGADRMSHHMLQWIVGMPAETHLAILSLILSGAFERLPRELRLCFAHGGGSFAAQLGRADNAWHRRDLVRADCPDPPSHYTDRFSVDSAVFDDDALRLLVSVMGSERVMLGSDTPFPLGEEHPGKLVRGSAFLDDRQRGTVLGGNAIQFFDL</sequence>
<evidence type="ECO:0000256" key="10">
    <source>
        <dbReference type="ARBA" id="ARBA00031120"/>
    </source>
</evidence>
<dbReference type="GO" id="GO:0001760">
    <property type="term" value="F:aminocarboxymuconate-semialdehyde decarboxylase activity"/>
    <property type="evidence" value="ECO:0007669"/>
    <property type="project" value="UniProtKB-EC"/>
</dbReference>
<dbReference type="InterPro" id="IPR032465">
    <property type="entry name" value="ACMSD"/>
</dbReference>
<evidence type="ECO:0000256" key="1">
    <source>
        <dbReference type="ARBA" id="ARBA00005079"/>
    </source>
</evidence>
<feature type="domain" description="Amidohydrolase-related" evidence="11">
    <location>
        <begin position="33"/>
        <end position="309"/>
    </location>
</feature>
<keyword evidence="7" id="KW-0210">Decarboxylase</keyword>
<dbReference type="InterPro" id="IPR006680">
    <property type="entry name" value="Amidohydro-rel"/>
</dbReference>
<name>A0A381VIN5_9ZZZZ</name>
<organism evidence="12">
    <name type="scientific">marine metagenome</name>
    <dbReference type="NCBI Taxonomy" id="408172"/>
    <lineage>
        <taxon>unclassified sequences</taxon>
        <taxon>metagenomes</taxon>
        <taxon>ecological metagenomes</taxon>
    </lineage>
</organism>
<dbReference type="Pfam" id="PF04909">
    <property type="entry name" value="Amidohydro_2"/>
    <property type="match status" value="1"/>
</dbReference>
<dbReference type="PANTHER" id="PTHR21240">
    <property type="entry name" value="2-AMINO-3-CARBOXYLMUCONATE-6-SEMIALDEHYDE DECARBOXYLASE"/>
    <property type="match status" value="1"/>
</dbReference>
<dbReference type="GO" id="GO:0005829">
    <property type="term" value="C:cytosol"/>
    <property type="evidence" value="ECO:0007669"/>
    <property type="project" value="TreeGrafter"/>
</dbReference>
<dbReference type="GO" id="GO:0019748">
    <property type="term" value="P:secondary metabolic process"/>
    <property type="evidence" value="ECO:0007669"/>
    <property type="project" value="TreeGrafter"/>
</dbReference>
<reference evidence="12" key="1">
    <citation type="submission" date="2018-05" db="EMBL/GenBank/DDBJ databases">
        <authorList>
            <person name="Lanie J.A."/>
            <person name="Ng W.-L."/>
            <person name="Kazmierczak K.M."/>
            <person name="Andrzejewski T.M."/>
            <person name="Davidsen T.M."/>
            <person name="Wayne K.J."/>
            <person name="Tettelin H."/>
            <person name="Glass J.I."/>
            <person name="Rusch D."/>
            <person name="Podicherti R."/>
            <person name="Tsui H.-C.T."/>
            <person name="Winkler M.E."/>
        </authorList>
    </citation>
    <scope>NUCLEOTIDE SEQUENCE</scope>
</reference>
<comment type="subunit">
    <text evidence="3">Monomer.</text>
</comment>
<keyword evidence="6" id="KW-0479">Metal-binding</keyword>
<proteinExistence type="inferred from homology"/>
<dbReference type="SUPFAM" id="SSF51556">
    <property type="entry name" value="Metallo-dependent hydrolases"/>
    <property type="match status" value="1"/>
</dbReference>
<accession>A0A381VIN5</accession>
<keyword evidence="9" id="KW-0456">Lyase</keyword>